<dbReference type="InterPro" id="IPR026891">
    <property type="entry name" value="Fn3-like"/>
</dbReference>
<comment type="similarity">
    <text evidence="1">Belongs to the glycosyl hydrolase 3 family.</text>
</comment>
<evidence type="ECO:0000313" key="5">
    <source>
        <dbReference type="EMBL" id="HGQ35605.1"/>
    </source>
</evidence>
<dbReference type="InterPro" id="IPR001764">
    <property type="entry name" value="Glyco_hydro_3_N"/>
</dbReference>
<dbReference type="Gene3D" id="2.60.40.10">
    <property type="entry name" value="Immunoglobulins"/>
    <property type="match status" value="1"/>
</dbReference>
<protein>
    <submittedName>
        <fullName evidence="6">Beta-glucosidase</fullName>
    </submittedName>
</protein>
<evidence type="ECO:0000313" key="6">
    <source>
        <dbReference type="EMBL" id="HGQ64603.1"/>
    </source>
</evidence>
<evidence type="ECO:0000256" key="2">
    <source>
        <dbReference type="ARBA" id="ARBA00022801"/>
    </source>
</evidence>
<accession>A0A7C4NK08</accession>
<name>A0A7C4NK08_9CREN</name>
<dbReference type="Gene3D" id="3.20.20.300">
    <property type="entry name" value="Glycoside hydrolase, family 3, N-terminal domain"/>
    <property type="match status" value="1"/>
</dbReference>
<feature type="domain" description="PA14" evidence="4">
    <location>
        <begin position="441"/>
        <end position="583"/>
    </location>
</feature>
<dbReference type="Gene3D" id="3.40.50.1700">
    <property type="entry name" value="Glycoside hydrolase family 3 C-terminal domain"/>
    <property type="match status" value="2"/>
</dbReference>
<dbReference type="InterPro" id="IPR050288">
    <property type="entry name" value="Cellulose_deg_GH3"/>
</dbReference>
<dbReference type="Gene3D" id="3.90.182.10">
    <property type="entry name" value="Toxin - Anthrax Protective Antigen,domain 1"/>
    <property type="match status" value="1"/>
</dbReference>
<dbReference type="SMART" id="SM01217">
    <property type="entry name" value="Fn3_like"/>
    <property type="match status" value="1"/>
</dbReference>
<dbReference type="SUPFAM" id="SSF51445">
    <property type="entry name" value="(Trans)glycosidases"/>
    <property type="match status" value="1"/>
</dbReference>
<dbReference type="InterPro" id="IPR013783">
    <property type="entry name" value="Ig-like_fold"/>
</dbReference>
<dbReference type="SMART" id="SM00758">
    <property type="entry name" value="PA14"/>
    <property type="match status" value="1"/>
</dbReference>
<evidence type="ECO:0000256" key="3">
    <source>
        <dbReference type="ARBA" id="ARBA00023277"/>
    </source>
</evidence>
<comment type="caution">
    <text evidence="6">The sequence shown here is derived from an EMBL/GenBank/DDBJ whole genome shotgun (WGS) entry which is preliminary data.</text>
</comment>
<dbReference type="GO" id="GO:0004553">
    <property type="term" value="F:hydrolase activity, hydrolyzing O-glycosyl compounds"/>
    <property type="evidence" value="ECO:0007669"/>
    <property type="project" value="InterPro"/>
</dbReference>
<dbReference type="Pfam" id="PF14310">
    <property type="entry name" value="Fn3-like"/>
    <property type="match status" value="1"/>
</dbReference>
<dbReference type="SUPFAM" id="SSF52279">
    <property type="entry name" value="Beta-D-glucan exohydrolase, C-terminal domain"/>
    <property type="match status" value="1"/>
</dbReference>
<organism evidence="6">
    <name type="scientific">Ignisphaera aggregans</name>
    <dbReference type="NCBI Taxonomy" id="334771"/>
    <lineage>
        <taxon>Archaea</taxon>
        <taxon>Thermoproteota</taxon>
        <taxon>Thermoprotei</taxon>
        <taxon>Desulfurococcales</taxon>
        <taxon>Desulfurococcaceae</taxon>
        <taxon>Ignisphaera</taxon>
    </lineage>
</organism>
<dbReference type="InterPro" id="IPR019800">
    <property type="entry name" value="Glyco_hydro_3_AS"/>
</dbReference>
<dbReference type="PROSITE" id="PS00775">
    <property type="entry name" value="GLYCOSYL_HYDROL_F3"/>
    <property type="match status" value="1"/>
</dbReference>
<dbReference type="InterPro" id="IPR037524">
    <property type="entry name" value="PA14/GLEYA"/>
</dbReference>
<dbReference type="PROSITE" id="PS51820">
    <property type="entry name" value="PA14"/>
    <property type="match status" value="1"/>
</dbReference>
<keyword evidence="2" id="KW-0378">Hydrolase</keyword>
<dbReference type="EMBL" id="DTCK01000014">
    <property type="protein sequence ID" value="HGQ35605.1"/>
    <property type="molecule type" value="Genomic_DNA"/>
</dbReference>
<dbReference type="InterPro" id="IPR036881">
    <property type="entry name" value="Glyco_hydro_3_C_sf"/>
</dbReference>
<sequence>MTCRELDPAEEWLNKFISSLNLEKKLTQVRSSSNPELLVGNLTRVLRRLSPSEGAQKANEIQKMYLEKLGIPVIIHEECLHGCIALNSTVFPQAIALAATWDRDLLYRVAKAIAKECRARGIRQCLSPVVNLAIDVRNGRTEETFGEDPTLASRIAYVYCKALSEEGIVATPKHYIMNFVGEGGRDSHDIHLSEKFIRETELEVFRACIEAGALSVMSAYNSIDDVPCSTSRYWLTEVLRWELGFNGFVVSDYTALPLVLWLHRAFEKPEQVAKAALEAGLDVELSSTNIYGLPLENALKEGLVEERILDEAVKRVLYAKKIIGLFDQPFVDPSEAEKICGCDEHRKLALEAARKSIVLLKNNGVLPIKNIKRLAVIGSIAEEPRFGGYSGTPKQYTWILDGVKEKALERKVEVVYSRGYVSDLDEDMPIPPKYLKPSEDVAENGLKAEYFKNPNLSGEPALVRVERRWRVCRFDMGLEPPSSDFPKTGWSARWSGILTPPASATYVFKVLVRGGEVKLWINDKLVINVDKDDGIPRTSLVDLEGGKKYIIRIEFSRRGYGYAYLRVGMGIHGNYKEFDEAVEVAKNADVAVVVVGVTEGEQQDRASLRLPKVQEKLINEVLKVNRNVIVVVVAGSPVVGEWIYEVPALLMAWYPGQEGGKALAEILFGEISPSGKLPITWPYIEGQLPLYHFIKRSGRVYDYVNAPSTPLFPFGHGLSYAEFRYSNPILEFDENNMVVKVQVDVENIGSIEGEEVVQLYLRSKFAGMNGYLVKLKGFERIHLDVGGKKTVEFVLGADDLAVYDENMKRVVKPGEYEIMIGSSSQDIRVSLGFRIVNEVRSSIDLKVLCSSVREEGVKRIVELVMEFTNNSNVSDLATIVFKFNGEEKEMHRVWIKAGSKRSIKHIVEVPKARGSLLIEVDGKAIALVDIV</sequence>
<proteinExistence type="inferred from homology"/>
<dbReference type="Pfam" id="PF00933">
    <property type="entry name" value="Glyco_hydro_3"/>
    <property type="match status" value="1"/>
</dbReference>
<evidence type="ECO:0000256" key="1">
    <source>
        <dbReference type="ARBA" id="ARBA00005336"/>
    </source>
</evidence>
<reference evidence="6" key="1">
    <citation type="journal article" date="2020" name="mSystems">
        <title>Genome- and Community-Level Interaction Insights into Carbon Utilization and Element Cycling Functions of Hydrothermarchaeota in Hydrothermal Sediment.</title>
        <authorList>
            <person name="Zhou Z."/>
            <person name="Liu Y."/>
            <person name="Xu W."/>
            <person name="Pan J."/>
            <person name="Luo Z.H."/>
            <person name="Li M."/>
        </authorList>
    </citation>
    <scope>NUCLEOTIDE SEQUENCE [LARGE SCALE GENOMIC DNA]</scope>
    <source>
        <strain evidence="6">SpSt-637</strain>
        <strain evidence="5">SpSt-667</strain>
    </source>
</reference>
<dbReference type="InterPro" id="IPR011658">
    <property type="entry name" value="PA14_dom"/>
</dbReference>
<gene>
    <name evidence="6" type="ORF">ENU08_05105</name>
    <name evidence="5" type="ORF">ENU41_02880</name>
</gene>
<dbReference type="InterPro" id="IPR036962">
    <property type="entry name" value="Glyco_hydro_3_N_sf"/>
</dbReference>
<dbReference type="Pfam" id="PF01915">
    <property type="entry name" value="Glyco_hydro_3_C"/>
    <property type="match status" value="1"/>
</dbReference>
<dbReference type="AlphaFoldDB" id="A0A7C4NK08"/>
<evidence type="ECO:0000259" key="4">
    <source>
        <dbReference type="PROSITE" id="PS51820"/>
    </source>
</evidence>
<dbReference type="InterPro" id="IPR002772">
    <property type="entry name" value="Glyco_hydro_3_C"/>
</dbReference>
<dbReference type="InterPro" id="IPR017853">
    <property type="entry name" value="GH"/>
</dbReference>
<dbReference type="PRINTS" id="PR00133">
    <property type="entry name" value="GLHYDRLASE3"/>
</dbReference>
<dbReference type="GO" id="GO:0005975">
    <property type="term" value="P:carbohydrate metabolic process"/>
    <property type="evidence" value="ECO:0007669"/>
    <property type="project" value="InterPro"/>
</dbReference>
<dbReference type="PANTHER" id="PTHR42715:SF10">
    <property type="entry name" value="BETA-GLUCOSIDASE"/>
    <property type="match status" value="1"/>
</dbReference>
<dbReference type="EMBL" id="DTBD01000041">
    <property type="protein sequence ID" value="HGQ64603.1"/>
    <property type="molecule type" value="Genomic_DNA"/>
</dbReference>
<keyword evidence="3" id="KW-0119">Carbohydrate metabolism</keyword>
<dbReference type="PANTHER" id="PTHR42715">
    <property type="entry name" value="BETA-GLUCOSIDASE"/>
    <property type="match status" value="1"/>
</dbReference>
<dbReference type="Pfam" id="PF07691">
    <property type="entry name" value="PA14"/>
    <property type="match status" value="1"/>
</dbReference>